<dbReference type="GO" id="GO:0005829">
    <property type="term" value="C:cytosol"/>
    <property type="evidence" value="ECO:0007669"/>
    <property type="project" value="GOC"/>
</dbReference>
<dbReference type="InterPro" id="IPR024654">
    <property type="entry name" value="Calcineurin-like_PHP_lpxH"/>
</dbReference>
<evidence type="ECO:0000256" key="4">
    <source>
        <dbReference type="ARBA" id="ARBA00022927"/>
    </source>
</evidence>
<comment type="similarity">
    <text evidence="1 5">Belongs to the VPS29 family.</text>
</comment>
<gene>
    <name evidence="7" type="ORF">COHA_003544</name>
</gene>
<dbReference type="GO" id="GO:0015031">
    <property type="term" value="P:protein transport"/>
    <property type="evidence" value="ECO:0007669"/>
    <property type="project" value="UniProtKB-KW"/>
</dbReference>
<dbReference type="Proteomes" id="UP001205105">
    <property type="component" value="Unassembled WGS sequence"/>
</dbReference>
<evidence type="ECO:0000313" key="7">
    <source>
        <dbReference type="EMBL" id="KAI7842798.1"/>
    </source>
</evidence>
<organism evidence="7 8">
    <name type="scientific">Chlorella ohadii</name>
    <dbReference type="NCBI Taxonomy" id="2649997"/>
    <lineage>
        <taxon>Eukaryota</taxon>
        <taxon>Viridiplantae</taxon>
        <taxon>Chlorophyta</taxon>
        <taxon>core chlorophytes</taxon>
        <taxon>Trebouxiophyceae</taxon>
        <taxon>Chlorellales</taxon>
        <taxon>Chlorellaceae</taxon>
        <taxon>Chlorella clade</taxon>
        <taxon>Chlorella</taxon>
    </lineage>
</organism>
<dbReference type="NCBIfam" id="TIGR00040">
    <property type="entry name" value="yfcE"/>
    <property type="match status" value="1"/>
</dbReference>
<evidence type="ECO:0000259" key="6">
    <source>
        <dbReference type="Pfam" id="PF12850"/>
    </source>
</evidence>
<dbReference type="InterPro" id="IPR000979">
    <property type="entry name" value="Phosphodiesterase_MJ0936/Vps29"/>
</dbReference>
<sequence>MVLVLCIGDLHIPHRATDLPPKFKALLVPGKISHILCPGNLCTEAAYDYLRSVCSDVTVTQGDFDESTKWPDTQVVSIGDFRIGICHGHQVVPWGDRDALAILQRKLDCDILVTGHTHEFAAYRHEDRLVISTGSATGAYSALSASDGGRRPTPSFALMDVDGSKATVYVYELVDDQVKVDKLEFTKRPSGGCGGGALQL</sequence>
<proteinExistence type="inferred from homology"/>
<dbReference type="PANTHER" id="PTHR11124">
    <property type="entry name" value="VACUOLAR SORTING PROTEIN VPS29"/>
    <property type="match status" value="1"/>
</dbReference>
<dbReference type="CDD" id="cd07394">
    <property type="entry name" value="MPP_Vps29"/>
    <property type="match status" value="1"/>
</dbReference>
<protein>
    <recommendedName>
        <fullName evidence="2 5">Vacuolar protein sorting-associated protein 29</fullName>
    </recommendedName>
</protein>
<dbReference type="Gene3D" id="3.60.21.10">
    <property type="match status" value="1"/>
</dbReference>
<dbReference type="EMBL" id="JADXDR010000048">
    <property type="protein sequence ID" value="KAI7842798.1"/>
    <property type="molecule type" value="Genomic_DNA"/>
</dbReference>
<reference evidence="7" key="1">
    <citation type="submission" date="2020-11" db="EMBL/GenBank/DDBJ databases">
        <title>Chlorella ohadii genome sequencing and assembly.</title>
        <authorList>
            <person name="Murik O."/>
            <person name="Treves H."/>
            <person name="Kedem I."/>
            <person name="Shotland Y."/>
            <person name="Kaplan A."/>
        </authorList>
    </citation>
    <scope>NUCLEOTIDE SEQUENCE</scope>
    <source>
        <strain evidence="7">1</strain>
    </source>
</reference>
<dbReference type="InterPro" id="IPR028661">
    <property type="entry name" value="Vps29"/>
</dbReference>
<dbReference type="FunFam" id="3.60.21.10:FF:000015">
    <property type="entry name" value="Vacuolar protein sorting-associated protein 29"/>
    <property type="match status" value="1"/>
</dbReference>
<keyword evidence="8" id="KW-1185">Reference proteome</keyword>
<dbReference type="InterPro" id="IPR029052">
    <property type="entry name" value="Metallo-depent_PP-like"/>
</dbReference>
<keyword evidence="4" id="KW-0653">Protein transport</keyword>
<evidence type="ECO:0000256" key="1">
    <source>
        <dbReference type="ARBA" id="ARBA00005945"/>
    </source>
</evidence>
<name>A0AAD5DUM7_9CHLO</name>
<feature type="domain" description="Calcineurin-like phosphoesterase" evidence="6">
    <location>
        <begin position="4"/>
        <end position="162"/>
    </location>
</feature>
<dbReference type="GO" id="GO:0042147">
    <property type="term" value="P:retrograde transport, endosome to Golgi"/>
    <property type="evidence" value="ECO:0007669"/>
    <property type="project" value="InterPro"/>
</dbReference>
<keyword evidence="3" id="KW-0813">Transport</keyword>
<dbReference type="SUPFAM" id="SSF56300">
    <property type="entry name" value="Metallo-dependent phosphatases"/>
    <property type="match status" value="1"/>
</dbReference>
<dbReference type="Pfam" id="PF12850">
    <property type="entry name" value="Metallophos_2"/>
    <property type="match status" value="1"/>
</dbReference>
<evidence type="ECO:0000256" key="2">
    <source>
        <dbReference type="ARBA" id="ARBA00017767"/>
    </source>
</evidence>
<evidence type="ECO:0000256" key="5">
    <source>
        <dbReference type="RuleBase" id="RU362040"/>
    </source>
</evidence>
<evidence type="ECO:0000313" key="8">
    <source>
        <dbReference type="Proteomes" id="UP001205105"/>
    </source>
</evidence>
<comment type="caution">
    <text evidence="7">The sequence shown here is derived from an EMBL/GenBank/DDBJ whole genome shotgun (WGS) entry which is preliminary data.</text>
</comment>
<evidence type="ECO:0000256" key="3">
    <source>
        <dbReference type="ARBA" id="ARBA00022448"/>
    </source>
</evidence>
<dbReference type="AlphaFoldDB" id="A0AAD5DUM7"/>
<dbReference type="GO" id="GO:0030904">
    <property type="term" value="C:retromer complex"/>
    <property type="evidence" value="ECO:0007669"/>
    <property type="project" value="InterPro"/>
</dbReference>
<accession>A0AAD5DUM7</accession>
<dbReference type="GO" id="GO:0031410">
    <property type="term" value="C:cytoplasmic vesicle"/>
    <property type="evidence" value="ECO:0007669"/>
    <property type="project" value="UniProtKB-ARBA"/>
</dbReference>